<organism evidence="4 5">
    <name type="scientific">Dolichospermum planctonicum CS-1226</name>
    <dbReference type="NCBI Taxonomy" id="3021751"/>
    <lineage>
        <taxon>Bacteria</taxon>
        <taxon>Bacillati</taxon>
        <taxon>Cyanobacteriota</taxon>
        <taxon>Cyanophyceae</taxon>
        <taxon>Nostocales</taxon>
        <taxon>Aphanizomenonaceae</taxon>
        <taxon>Dolichospermum</taxon>
        <taxon>Dolichospermum planctonicum</taxon>
    </lineage>
</organism>
<feature type="repeat" description="WD" evidence="3">
    <location>
        <begin position="156"/>
        <end position="197"/>
    </location>
</feature>
<dbReference type="PANTHER" id="PTHR19848:SF8">
    <property type="entry name" value="F-BOX AND WD REPEAT DOMAIN CONTAINING 7"/>
    <property type="match status" value="1"/>
</dbReference>
<reference evidence="4 5" key="1">
    <citation type="submission" date="2023-01" db="EMBL/GenBank/DDBJ databases">
        <title>Genomes from the Australian National Cyanobacteria Reference Collection.</title>
        <authorList>
            <person name="Willis A."/>
            <person name="Lee E.M.F."/>
        </authorList>
    </citation>
    <scope>NUCLEOTIDE SEQUENCE [LARGE SCALE GENOMIC DNA]</scope>
    <source>
        <strain evidence="4 5">CS-1226</strain>
    </source>
</reference>
<dbReference type="PANTHER" id="PTHR19848">
    <property type="entry name" value="WD40 REPEAT PROTEIN"/>
    <property type="match status" value="1"/>
</dbReference>
<dbReference type="PROSITE" id="PS00678">
    <property type="entry name" value="WD_REPEATS_1"/>
    <property type="match status" value="3"/>
</dbReference>
<feature type="repeat" description="WD" evidence="3">
    <location>
        <begin position="240"/>
        <end position="281"/>
    </location>
</feature>
<dbReference type="PROSITE" id="PS50294">
    <property type="entry name" value="WD_REPEATS_REGION"/>
    <property type="match status" value="3"/>
</dbReference>
<dbReference type="Proteomes" id="UP001211249">
    <property type="component" value="Unassembled WGS sequence"/>
</dbReference>
<dbReference type="Gene3D" id="1.25.40.370">
    <property type="match status" value="1"/>
</dbReference>
<evidence type="ECO:0000256" key="3">
    <source>
        <dbReference type="PROSITE-ProRule" id="PRU00221"/>
    </source>
</evidence>
<dbReference type="CDD" id="cd00200">
    <property type="entry name" value="WD40"/>
    <property type="match status" value="1"/>
</dbReference>
<dbReference type="InterPro" id="IPR036322">
    <property type="entry name" value="WD40_repeat_dom_sf"/>
</dbReference>
<dbReference type="RefSeq" id="WP_271796981.1">
    <property type="nucleotide sequence ID" value="NZ_JAQMUC010000087.1"/>
</dbReference>
<dbReference type="Pfam" id="PF00400">
    <property type="entry name" value="WD40"/>
    <property type="match status" value="3"/>
</dbReference>
<keyword evidence="1 3" id="KW-0853">WD repeat</keyword>
<gene>
    <name evidence="4" type="ORF">PN451_15845</name>
</gene>
<sequence>MSNFRSWFDEKSEEAQEQFLGEYPRLLLDGKKYPELFKLLSNYYFIEAKINHPLFGVQALIEDYDLLDTSEIKNNLKYAETVKALKLIQRALFSSTHILFKDPKQLKGQLSARLTYFDLPEIKNLLAQIATDKNTGLYSLIGSLTPPGGGGLIRTLEGHDYPVNAIALTPDGKTVISGSGDNTIKIWDLGTGQEKFTFPGHSSSVNAIALTPDGKTVISGSDDKTIKIWDVVTGTEKFTLPGHSHWVNAIAVTPDGKTVISGSRDNTIKIWDVVTGTEKFTLPGHSHWVNAIAVTPDA</sequence>
<dbReference type="InterPro" id="IPR015943">
    <property type="entry name" value="WD40/YVTN_repeat-like_dom_sf"/>
</dbReference>
<keyword evidence="5" id="KW-1185">Reference proteome</keyword>
<dbReference type="InterPro" id="IPR019775">
    <property type="entry name" value="WD40_repeat_CS"/>
</dbReference>
<dbReference type="InterPro" id="IPR001680">
    <property type="entry name" value="WD40_rpt"/>
</dbReference>
<comment type="caution">
    <text evidence="4">The sequence shown here is derived from an EMBL/GenBank/DDBJ whole genome shotgun (WGS) entry which is preliminary data.</text>
</comment>
<evidence type="ECO:0000313" key="5">
    <source>
        <dbReference type="Proteomes" id="UP001211249"/>
    </source>
</evidence>
<keyword evidence="2" id="KW-0677">Repeat</keyword>
<feature type="repeat" description="WD" evidence="3">
    <location>
        <begin position="198"/>
        <end position="239"/>
    </location>
</feature>
<dbReference type="PRINTS" id="PR00320">
    <property type="entry name" value="GPROTEINBRPT"/>
</dbReference>
<evidence type="ECO:0000256" key="1">
    <source>
        <dbReference type="ARBA" id="ARBA00022574"/>
    </source>
</evidence>
<proteinExistence type="predicted"/>
<dbReference type="SUPFAM" id="SSF50978">
    <property type="entry name" value="WD40 repeat-like"/>
    <property type="match status" value="1"/>
</dbReference>
<protein>
    <submittedName>
        <fullName evidence="4">WD40 repeat domain-containing protein</fullName>
    </submittedName>
</protein>
<evidence type="ECO:0000256" key="2">
    <source>
        <dbReference type="ARBA" id="ARBA00022737"/>
    </source>
</evidence>
<accession>A0ABT5AIZ7</accession>
<dbReference type="Gene3D" id="2.130.10.10">
    <property type="entry name" value="YVTN repeat-like/Quinoprotein amine dehydrogenase"/>
    <property type="match status" value="1"/>
</dbReference>
<evidence type="ECO:0000313" key="4">
    <source>
        <dbReference type="EMBL" id="MDB9537281.1"/>
    </source>
</evidence>
<dbReference type="InterPro" id="IPR020472">
    <property type="entry name" value="WD40_PAC1"/>
</dbReference>
<dbReference type="SMART" id="SM00320">
    <property type="entry name" value="WD40"/>
    <property type="match status" value="3"/>
</dbReference>
<dbReference type="PROSITE" id="PS50082">
    <property type="entry name" value="WD_REPEATS_2"/>
    <property type="match status" value="3"/>
</dbReference>
<dbReference type="EMBL" id="JAQMUC010000087">
    <property type="protein sequence ID" value="MDB9537281.1"/>
    <property type="molecule type" value="Genomic_DNA"/>
</dbReference>
<name>A0ABT5AIZ7_9CYAN</name>
<feature type="non-terminal residue" evidence="4">
    <location>
        <position position="298"/>
    </location>
</feature>